<dbReference type="SUPFAM" id="SSF160935">
    <property type="entry name" value="VPA0735-like"/>
    <property type="match status" value="1"/>
</dbReference>
<dbReference type="InterPro" id="IPR037049">
    <property type="entry name" value="DUF1214_C_sf"/>
</dbReference>
<dbReference type="Proteomes" id="UP000468531">
    <property type="component" value="Unassembled WGS sequence"/>
</dbReference>
<keyword evidence="1" id="KW-0732">Signal</keyword>
<evidence type="ECO:0000256" key="1">
    <source>
        <dbReference type="SAM" id="SignalP"/>
    </source>
</evidence>
<feature type="chain" id="PRO_5026997530" evidence="1">
    <location>
        <begin position="26"/>
        <end position="488"/>
    </location>
</feature>
<dbReference type="InterPro" id="IPR037050">
    <property type="entry name" value="DUF1254_sf"/>
</dbReference>
<sequence>MKITTVAIPALAALAFSLETMCAQAQQVPLPTTAAEIPGPPPGTAMTKEYVQMVGRMAYLWGWPLVNSHNRREAFGKAPEQGLLGSVVPVAPIGQVTMLTDYIQPDQSFITCPNQDVVYGGGYFALDKEPVVFQVPDFGDRFWVYALYDGRTDEFGEIGKAYGTKPGFYLIVGPNWKGAPPAGINAVVRSSTDLAFAAPRIFKDDTAEDTKAIQPVLSQIMFYPLSQFDGKMKTKDWSKIPNFPVPNTSEKGETKWVVPEAFFDQLPEVMKEVPPLPGEEALYKWIDSVLEAADKDPTIKQTLKETAVTAEDELISPFFHWRYNGRPAGNGWNSPVNNAQWGTDYLNRTGTAKSNMYDNRPNETKYIYRDFDSQGQQLDGQNIYSVTFPKGQLPPVKGFWSLTLYDQYHLFHPNALKRYSLGTKNKALQHNQDGSLTLYFGAASPGKDKEANWVPAPNGTFSLYLRAYWADQPVLDASWMPPNVEKVK</sequence>
<dbReference type="RefSeq" id="WP_163162664.1">
    <property type="nucleotide sequence ID" value="NZ_VKHP01000364.1"/>
</dbReference>
<evidence type="ECO:0000259" key="3">
    <source>
        <dbReference type="Pfam" id="PF06863"/>
    </source>
</evidence>
<feature type="domain" description="DUF1214" evidence="2">
    <location>
        <begin position="364"/>
        <end position="471"/>
    </location>
</feature>
<dbReference type="Pfam" id="PF06863">
    <property type="entry name" value="DUF1254"/>
    <property type="match status" value="1"/>
</dbReference>
<organism evidence="4 5">
    <name type="scientific">Bradyrhizobium uaiense</name>
    <dbReference type="NCBI Taxonomy" id="2594946"/>
    <lineage>
        <taxon>Bacteria</taxon>
        <taxon>Pseudomonadati</taxon>
        <taxon>Pseudomonadota</taxon>
        <taxon>Alphaproteobacteria</taxon>
        <taxon>Hyphomicrobiales</taxon>
        <taxon>Nitrobacteraceae</taxon>
        <taxon>Bradyrhizobium</taxon>
    </lineage>
</organism>
<evidence type="ECO:0000259" key="2">
    <source>
        <dbReference type="Pfam" id="PF06742"/>
    </source>
</evidence>
<dbReference type="Gene3D" id="2.60.40.1610">
    <property type="entry name" value="Domain of unknown function DUF1254"/>
    <property type="match status" value="1"/>
</dbReference>
<accession>A0A6P1BXQ7</accession>
<reference evidence="4 5" key="1">
    <citation type="journal article" date="2020" name="Arch. Microbiol.">
        <title>Bradyrhizobium uaiense sp. nov., a new highly efficient cowpea symbiont.</title>
        <authorList>
            <person name="Cabral Michel D."/>
            <person name="Azarias Guimaraes A."/>
            <person name="Martins da Costa E."/>
            <person name="Soares de Carvalho T."/>
            <person name="Balsanelli E."/>
            <person name="Willems A."/>
            <person name="Maltempi de Souza E."/>
            <person name="de Souza Moreira F.M."/>
        </authorList>
    </citation>
    <scope>NUCLEOTIDE SEQUENCE [LARGE SCALE GENOMIC DNA]</scope>
    <source>
        <strain evidence="4 5">UFLA 03-164</strain>
    </source>
</reference>
<feature type="domain" description="DUF1254" evidence="3">
    <location>
        <begin position="94"/>
        <end position="224"/>
    </location>
</feature>
<comment type="caution">
    <text evidence="4">The sequence shown here is derived from an EMBL/GenBank/DDBJ whole genome shotgun (WGS) entry which is preliminary data.</text>
</comment>
<name>A0A6P1BXQ7_9BRAD</name>
<evidence type="ECO:0000313" key="5">
    <source>
        <dbReference type="Proteomes" id="UP000468531"/>
    </source>
</evidence>
<dbReference type="AlphaFoldDB" id="A0A6P1BXQ7"/>
<dbReference type="InterPro" id="IPR010621">
    <property type="entry name" value="DUF1214"/>
</dbReference>
<protein>
    <submittedName>
        <fullName evidence="4">DUF1254 domain-containing protein</fullName>
    </submittedName>
</protein>
<dbReference type="Pfam" id="PF06742">
    <property type="entry name" value="DUF1214"/>
    <property type="match status" value="1"/>
</dbReference>
<evidence type="ECO:0000313" key="4">
    <source>
        <dbReference type="EMBL" id="NEV02491.1"/>
    </source>
</evidence>
<keyword evidence="5" id="KW-1185">Reference proteome</keyword>
<gene>
    <name evidence="4" type="ORF">FNJ47_44055</name>
</gene>
<proteinExistence type="predicted"/>
<dbReference type="PANTHER" id="PTHR36509:SF2">
    <property type="entry name" value="BLL3101 PROTEIN"/>
    <property type="match status" value="1"/>
</dbReference>
<dbReference type="PANTHER" id="PTHR36509">
    <property type="entry name" value="BLL3101 PROTEIN"/>
    <property type="match status" value="1"/>
</dbReference>
<feature type="signal peptide" evidence="1">
    <location>
        <begin position="1"/>
        <end position="25"/>
    </location>
</feature>
<dbReference type="InterPro" id="IPR010679">
    <property type="entry name" value="DUF1254"/>
</dbReference>
<dbReference type="EMBL" id="VKHP01000364">
    <property type="protein sequence ID" value="NEV02491.1"/>
    <property type="molecule type" value="Genomic_DNA"/>
</dbReference>
<dbReference type="Gene3D" id="2.60.120.600">
    <property type="entry name" value="Domain of unknown function DUF1214, C-terminal domain"/>
    <property type="match status" value="1"/>
</dbReference>